<evidence type="ECO:0000313" key="1">
    <source>
        <dbReference type="EMBL" id="KFM62017.1"/>
    </source>
</evidence>
<name>A0A087TA78_STEMI</name>
<dbReference type="STRING" id="407821.A0A087TA78"/>
<gene>
    <name evidence="1" type="ORF">X975_20848</name>
</gene>
<dbReference type="AlphaFoldDB" id="A0A087TA78"/>
<reference evidence="1 2" key="1">
    <citation type="submission" date="2013-11" db="EMBL/GenBank/DDBJ databases">
        <title>Genome sequencing of Stegodyphus mimosarum.</title>
        <authorList>
            <person name="Bechsgaard J."/>
        </authorList>
    </citation>
    <scope>NUCLEOTIDE SEQUENCE [LARGE SCALE GENOMIC DNA]</scope>
</reference>
<proteinExistence type="predicted"/>
<dbReference type="OrthoDB" id="338970at2759"/>
<sequence length="104" mass="11754">MLSVGVSIVELLKIYHKLYCAKDSCWTTCGKPLHLLFVLVLLIGHFADSPSIVPLNERRSFTTFCLDVISGYLVDLQAMDSSNPNVPTLMKNFRSVQRKLERLP</sequence>
<dbReference type="Proteomes" id="UP000054359">
    <property type="component" value="Unassembled WGS sequence"/>
</dbReference>
<feature type="non-terminal residue" evidence="1">
    <location>
        <position position="104"/>
    </location>
</feature>
<dbReference type="EMBL" id="KK114252">
    <property type="protein sequence ID" value="KFM62017.1"/>
    <property type="molecule type" value="Genomic_DNA"/>
</dbReference>
<accession>A0A087TA78</accession>
<organism evidence="1 2">
    <name type="scientific">Stegodyphus mimosarum</name>
    <name type="common">African social velvet spider</name>
    <dbReference type="NCBI Taxonomy" id="407821"/>
    <lineage>
        <taxon>Eukaryota</taxon>
        <taxon>Metazoa</taxon>
        <taxon>Ecdysozoa</taxon>
        <taxon>Arthropoda</taxon>
        <taxon>Chelicerata</taxon>
        <taxon>Arachnida</taxon>
        <taxon>Araneae</taxon>
        <taxon>Araneomorphae</taxon>
        <taxon>Entelegynae</taxon>
        <taxon>Eresoidea</taxon>
        <taxon>Eresidae</taxon>
        <taxon>Stegodyphus</taxon>
    </lineage>
</organism>
<protein>
    <submittedName>
        <fullName evidence="1">Nuclear pore complex protein Nup155</fullName>
    </submittedName>
</protein>
<keyword evidence="2" id="KW-1185">Reference proteome</keyword>
<evidence type="ECO:0000313" key="2">
    <source>
        <dbReference type="Proteomes" id="UP000054359"/>
    </source>
</evidence>
<dbReference type="OMA" id="CAKDSCW"/>